<feature type="compositionally biased region" description="Basic and acidic residues" evidence="1">
    <location>
        <begin position="650"/>
        <end position="664"/>
    </location>
</feature>
<dbReference type="SUPFAM" id="SSF49899">
    <property type="entry name" value="Concanavalin A-like lectins/glucanases"/>
    <property type="match status" value="1"/>
</dbReference>
<dbReference type="OrthoDB" id="25503at2759"/>
<keyword evidence="4" id="KW-1185">Reference proteome</keyword>
<dbReference type="CDD" id="cd12885">
    <property type="entry name" value="SPRY_RanBP_like"/>
    <property type="match status" value="1"/>
</dbReference>
<evidence type="ECO:0000313" key="3">
    <source>
        <dbReference type="EMBL" id="KRX04869.1"/>
    </source>
</evidence>
<evidence type="ECO:0000256" key="1">
    <source>
        <dbReference type="SAM" id="MobiDB-lite"/>
    </source>
</evidence>
<dbReference type="InterPro" id="IPR001870">
    <property type="entry name" value="B30.2/SPRY"/>
</dbReference>
<dbReference type="InterPro" id="IPR044736">
    <property type="entry name" value="Gid1/RanBPM/SPLA_SPRY"/>
</dbReference>
<accession>A0A0V0QSI1</accession>
<keyword evidence="3" id="KW-0430">Lectin</keyword>
<feature type="region of interest" description="Disordered" evidence="1">
    <location>
        <begin position="650"/>
        <end position="670"/>
    </location>
</feature>
<feature type="compositionally biased region" description="Low complexity" evidence="1">
    <location>
        <begin position="789"/>
        <end position="806"/>
    </location>
</feature>
<protein>
    <submittedName>
        <fullName evidence="3">Concanavalin A-like lectin/glucanases superfamily</fullName>
    </submittedName>
</protein>
<dbReference type="PROSITE" id="PS50188">
    <property type="entry name" value="B302_SPRY"/>
    <property type="match status" value="1"/>
</dbReference>
<dbReference type="Gene3D" id="2.60.120.920">
    <property type="match status" value="1"/>
</dbReference>
<name>A0A0V0QSI1_PSEPJ</name>
<comment type="caution">
    <text evidence="3">The sequence shown here is derived from an EMBL/GenBank/DDBJ whole genome shotgun (WGS) entry which is preliminary data.</text>
</comment>
<dbReference type="EMBL" id="LDAU01000110">
    <property type="protein sequence ID" value="KRX04869.1"/>
    <property type="molecule type" value="Genomic_DNA"/>
</dbReference>
<dbReference type="GO" id="GO:0030246">
    <property type="term" value="F:carbohydrate binding"/>
    <property type="evidence" value="ECO:0007669"/>
    <property type="project" value="UniProtKB-KW"/>
</dbReference>
<dbReference type="InParanoid" id="A0A0V0QSI1"/>
<evidence type="ECO:0000259" key="2">
    <source>
        <dbReference type="PROSITE" id="PS50188"/>
    </source>
</evidence>
<proteinExistence type="predicted"/>
<feature type="compositionally biased region" description="Polar residues" evidence="1">
    <location>
        <begin position="407"/>
        <end position="440"/>
    </location>
</feature>
<gene>
    <name evidence="3" type="ORF">PPERSA_06503</name>
</gene>
<dbReference type="Pfam" id="PF00622">
    <property type="entry name" value="SPRY"/>
    <property type="match status" value="1"/>
</dbReference>
<feature type="region of interest" description="Disordered" evidence="1">
    <location>
        <begin position="386"/>
        <end position="440"/>
    </location>
</feature>
<evidence type="ECO:0000313" key="4">
    <source>
        <dbReference type="Proteomes" id="UP000054937"/>
    </source>
</evidence>
<sequence length="1063" mass="125196">MPQTNNEDQNSNMKFRIQEYAIQSNSTKNLTPINKQNLNTNIDEQIQANLDQRQFAQLHRDDQINSVEKDNSQLKSEQNNFKILQIKDENFDETGFKNPNNFLVKTTFKDNQKNNQYLQNTKNEPELVTKNNNDPSNHNNNIIYDQIKKNLNLNLINDSKTPNKNVNLNQNEILDESVRQSIQQDHSPQIYYQNQQRLKKHQKINELIEEINTLDSVVKSRKSFDDYADFMKILRQSTQNGSFNNFSSFQNYGNNINQFGKNQGVDQNPQQQQQEQINKIDLNHNQIAQQKYKDEDIEINNQQTLQQQNNISDIFNNEKLQEFMQEISKKLGESQQNQQIQMKKSFQEIKEDLKQEILEQYQQILQQQLQQSLQFQQLNQNQNQCQQQLDQQDQSQDKNESSHHQKNNLQEQNQFNGQKSNYNNTEHFQNSNNSSMQKQIQDNNKDLQIIQQPQINNQNDSDIKENIDPNISLYQSTQKSKNSFQSQSSVRGNQPAHKENMIFYYEVKIVGMSQGENQDIVIGIGPEKYPQNKQPGQSLKHGLSYGYKCNGNIIYQMKEESQNFEPFGQGDIIGCGINFLKKQLFWTKNGNLVGSLPDQLDSFSLQDYYCLAGVHYFGDKLSFNFGKEDFKLKDEKKKAKLEIKQKLKIQEQNKKNEKQEESKQQEQNNDIEFQEEYIENQSANEDEKFKIKFEQFEKKYNKIQTQDEKNKQDLSINNQQQQINESNMEIEINNHKQIQQHIDINQDLYEKTKQEYQNNKEQNISNDYTLLQAEIEKQIRQQKEKSDYQDQQSEQNQKQDQQQKQTQQLSLFLENQNNLNKNINNNKISDEIIQNNYLNESQSLHVQQNKQQQQKNQQEIQLQKDEKNLNQDQISSCSSSSTSLSSDSSNSSTLSFANQINQFSSNSQDQLLNTQISLDKNQTDICGLNILQDKTENGLNTIKNQQYVQSKNELLQQQDNKIQGQNTDENDVKLKYQLEKLEYLKNSKEKINLKQQKKYLQSQLLEQFGLDILKSSQNDNNSKQCQFKHLKQILDTYYQQINKINLQLLLEQQKSHNITDLIH</sequence>
<feature type="compositionally biased region" description="Low complexity" evidence="1">
    <location>
        <begin position="875"/>
        <end position="893"/>
    </location>
</feature>
<dbReference type="InterPro" id="IPR043136">
    <property type="entry name" value="B30.2/SPRY_sf"/>
</dbReference>
<dbReference type="Proteomes" id="UP000054937">
    <property type="component" value="Unassembled WGS sequence"/>
</dbReference>
<dbReference type="InterPro" id="IPR013320">
    <property type="entry name" value="ConA-like_dom_sf"/>
</dbReference>
<feature type="region of interest" description="Disordered" evidence="1">
    <location>
        <begin position="867"/>
        <end position="893"/>
    </location>
</feature>
<feature type="domain" description="B30.2/SPRY" evidence="2">
    <location>
        <begin position="423"/>
        <end position="630"/>
    </location>
</feature>
<dbReference type="InterPro" id="IPR003877">
    <property type="entry name" value="SPRY_dom"/>
</dbReference>
<reference evidence="3 4" key="1">
    <citation type="journal article" date="2015" name="Sci. Rep.">
        <title>Genome of the facultative scuticociliatosis pathogen Pseudocohnilembus persalinus provides insight into its virulence through horizontal gene transfer.</title>
        <authorList>
            <person name="Xiong J."/>
            <person name="Wang G."/>
            <person name="Cheng J."/>
            <person name="Tian M."/>
            <person name="Pan X."/>
            <person name="Warren A."/>
            <person name="Jiang C."/>
            <person name="Yuan D."/>
            <person name="Miao W."/>
        </authorList>
    </citation>
    <scope>NUCLEOTIDE SEQUENCE [LARGE SCALE GENOMIC DNA]</scope>
    <source>
        <strain evidence="3">36N120E</strain>
    </source>
</reference>
<dbReference type="AlphaFoldDB" id="A0A0V0QSI1"/>
<feature type="region of interest" description="Disordered" evidence="1">
    <location>
        <begin position="781"/>
        <end position="806"/>
    </location>
</feature>
<organism evidence="3 4">
    <name type="scientific">Pseudocohnilembus persalinus</name>
    <name type="common">Ciliate</name>
    <dbReference type="NCBI Taxonomy" id="266149"/>
    <lineage>
        <taxon>Eukaryota</taxon>
        <taxon>Sar</taxon>
        <taxon>Alveolata</taxon>
        <taxon>Ciliophora</taxon>
        <taxon>Intramacronucleata</taxon>
        <taxon>Oligohymenophorea</taxon>
        <taxon>Scuticociliatia</taxon>
        <taxon>Philasterida</taxon>
        <taxon>Pseudocohnilembidae</taxon>
        <taxon>Pseudocohnilembus</taxon>
    </lineage>
</organism>